<sequence>MNENDRRVFFGAYTRDRRPSHAQPDANFEAFHQYRDINDSFSSDGNTLAASEYDTSYGGTTETATTYSPHEHIDNGGPSADDPDPEILKDISVMVGEFRNSSSIGSARSSPKITPQFDPDDIEGAETLTLGNPKGATTSGPTEACSLSSLDKVGRERFKKLKRSVEKYSEILDASGSESQEDQGQRTISTSRARERPRLTTTFENRHNPQTTRNHGSTGYNREPSQRNYRREGNGTPPINNTILPSQRNHGGQQVNNADTYQTAPRKRPRAHPALRKLEPKSRTHPILPVQENNHLRPPRDPAPRPGNGDFRCTVNGCTRRYNRSENLCRHLRTDHGQPPDDVRIRCPDCGATRGGGRAQENMNTHRREKHGIIIHAMSLVGRV</sequence>
<evidence type="ECO:0000256" key="1">
    <source>
        <dbReference type="PROSITE-ProRule" id="PRU00042"/>
    </source>
</evidence>
<protein>
    <recommendedName>
        <fullName evidence="3">C2H2-type domain-containing protein</fullName>
    </recommendedName>
</protein>
<feature type="compositionally biased region" description="Low complexity" evidence="2">
    <location>
        <begin position="101"/>
        <end position="110"/>
    </location>
</feature>
<keyword evidence="1" id="KW-0862">Zinc</keyword>
<feature type="compositionally biased region" description="Polar residues" evidence="2">
    <location>
        <begin position="199"/>
        <end position="220"/>
    </location>
</feature>
<dbReference type="RefSeq" id="XP_067490676.1">
    <property type="nucleotide sequence ID" value="XM_067632404.1"/>
</dbReference>
<name>A0A437A203_ARTFL</name>
<dbReference type="Proteomes" id="UP000283090">
    <property type="component" value="Unassembled WGS sequence"/>
</dbReference>
<evidence type="ECO:0000313" key="4">
    <source>
        <dbReference type="EMBL" id="RVD85132.1"/>
    </source>
</evidence>
<keyword evidence="1" id="KW-0863">Zinc-finger</keyword>
<gene>
    <name evidence="4" type="ORF">DFL_003463</name>
</gene>
<dbReference type="SMART" id="SM00355">
    <property type="entry name" value="ZnF_C2H2"/>
    <property type="match status" value="2"/>
</dbReference>
<dbReference type="PROSITE" id="PS50157">
    <property type="entry name" value="ZINC_FINGER_C2H2_2"/>
    <property type="match status" value="1"/>
</dbReference>
<dbReference type="AlphaFoldDB" id="A0A437A203"/>
<feature type="region of interest" description="Disordered" evidence="2">
    <location>
        <begin position="173"/>
        <end position="283"/>
    </location>
</feature>
<feature type="compositionally biased region" description="Polar residues" evidence="2">
    <location>
        <begin position="135"/>
        <end position="148"/>
    </location>
</feature>
<dbReference type="Gene3D" id="3.30.160.60">
    <property type="entry name" value="Classic Zinc Finger"/>
    <property type="match status" value="1"/>
</dbReference>
<dbReference type="PROSITE" id="PS00028">
    <property type="entry name" value="ZINC_FINGER_C2H2_1"/>
    <property type="match status" value="1"/>
</dbReference>
<comment type="caution">
    <text evidence="4">The sequence shown here is derived from an EMBL/GenBank/DDBJ whole genome shotgun (WGS) entry which is preliminary data.</text>
</comment>
<accession>A0A437A203</accession>
<feature type="region of interest" description="Disordered" evidence="2">
    <location>
        <begin position="101"/>
        <end position="148"/>
    </location>
</feature>
<dbReference type="EMBL" id="SAEB01000006">
    <property type="protein sequence ID" value="RVD85132.1"/>
    <property type="molecule type" value="Genomic_DNA"/>
</dbReference>
<reference evidence="4 5" key="1">
    <citation type="submission" date="2019-01" db="EMBL/GenBank/DDBJ databases">
        <title>Intercellular communication is required for trap formation in the nematode-trapping fungus Duddingtonia flagrans.</title>
        <authorList>
            <person name="Youssar L."/>
            <person name="Wernet V."/>
            <person name="Hensel N."/>
            <person name="Hildebrandt H.-G."/>
            <person name="Fischer R."/>
        </authorList>
    </citation>
    <scope>NUCLEOTIDE SEQUENCE [LARGE SCALE GENOMIC DNA]</scope>
    <source>
        <strain evidence="4 5">CBS H-5679</strain>
    </source>
</reference>
<feature type="compositionally biased region" description="Polar residues" evidence="2">
    <location>
        <begin position="237"/>
        <end position="263"/>
    </location>
</feature>
<keyword evidence="1" id="KW-0479">Metal-binding</keyword>
<feature type="compositionally biased region" description="Low complexity" evidence="2">
    <location>
        <begin position="55"/>
        <end position="68"/>
    </location>
</feature>
<dbReference type="OrthoDB" id="5290559at2759"/>
<dbReference type="GO" id="GO:0008270">
    <property type="term" value="F:zinc ion binding"/>
    <property type="evidence" value="ECO:0007669"/>
    <property type="project" value="UniProtKB-KW"/>
</dbReference>
<dbReference type="GeneID" id="93585774"/>
<evidence type="ECO:0000256" key="2">
    <source>
        <dbReference type="SAM" id="MobiDB-lite"/>
    </source>
</evidence>
<evidence type="ECO:0000259" key="3">
    <source>
        <dbReference type="PROSITE" id="PS50157"/>
    </source>
</evidence>
<evidence type="ECO:0000313" key="5">
    <source>
        <dbReference type="Proteomes" id="UP000283090"/>
    </source>
</evidence>
<feature type="region of interest" description="Disordered" evidence="2">
    <location>
        <begin position="52"/>
        <end position="86"/>
    </location>
</feature>
<organism evidence="4 5">
    <name type="scientific">Arthrobotrys flagrans</name>
    <name type="common">Nematode-trapping fungus</name>
    <name type="synonym">Trichothecium flagrans</name>
    <dbReference type="NCBI Taxonomy" id="97331"/>
    <lineage>
        <taxon>Eukaryota</taxon>
        <taxon>Fungi</taxon>
        <taxon>Dikarya</taxon>
        <taxon>Ascomycota</taxon>
        <taxon>Pezizomycotina</taxon>
        <taxon>Orbiliomycetes</taxon>
        <taxon>Orbiliales</taxon>
        <taxon>Orbiliaceae</taxon>
        <taxon>Arthrobotrys</taxon>
    </lineage>
</organism>
<dbReference type="VEuPathDB" id="FungiDB:DFL_003463"/>
<proteinExistence type="predicted"/>
<feature type="domain" description="C2H2-type" evidence="3">
    <location>
        <begin position="311"/>
        <end position="340"/>
    </location>
</feature>
<feature type="compositionally biased region" description="Basic residues" evidence="2">
    <location>
        <begin position="265"/>
        <end position="275"/>
    </location>
</feature>
<keyword evidence="5" id="KW-1185">Reference proteome</keyword>
<dbReference type="InterPro" id="IPR013087">
    <property type="entry name" value="Znf_C2H2_type"/>
</dbReference>